<feature type="transmembrane region" description="Helical" evidence="7">
    <location>
        <begin position="162"/>
        <end position="184"/>
    </location>
</feature>
<feature type="transmembrane region" description="Helical" evidence="7">
    <location>
        <begin position="86"/>
        <end position="105"/>
    </location>
</feature>
<dbReference type="Proteomes" id="UP000292927">
    <property type="component" value="Unassembled WGS sequence"/>
</dbReference>
<evidence type="ECO:0000256" key="5">
    <source>
        <dbReference type="ARBA" id="ARBA00022989"/>
    </source>
</evidence>
<dbReference type="GO" id="GO:0042158">
    <property type="term" value="P:lipoprotein biosynthetic process"/>
    <property type="evidence" value="ECO:0007669"/>
    <property type="project" value="UniProtKB-UniRule"/>
</dbReference>
<comment type="caution">
    <text evidence="8">The sequence shown here is derived from an EMBL/GenBank/DDBJ whole genome shotgun (WGS) entry which is preliminary data.</text>
</comment>
<dbReference type="InterPro" id="IPR001640">
    <property type="entry name" value="Lgt"/>
</dbReference>
<keyword evidence="3 7" id="KW-0808">Transferase</keyword>
<accession>A0A4Q7PQC0</accession>
<keyword evidence="8" id="KW-0449">Lipoprotein</keyword>
<comment type="catalytic activity">
    <reaction evidence="7">
        <text>L-cysteinyl-[prolipoprotein] + a 1,2-diacyl-sn-glycero-3-phospho-(1'-sn-glycerol) = an S-1,2-diacyl-sn-glyceryl-L-cysteinyl-[prolipoprotein] + sn-glycerol 1-phosphate + H(+)</text>
        <dbReference type="Rhea" id="RHEA:56712"/>
        <dbReference type="Rhea" id="RHEA-COMP:14679"/>
        <dbReference type="Rhea" id="RHEA-COMP:14680"/>
        <dbReference type="ChEBI" id="CHEBI:15378"/>
        <dbReference type="ChEBI" id="CHEBI:29950"/>
        <dbReference type="ChEBI" id="CHEBI:57685"/>
        <dbReference type="ChEBI" id="CHEBI:64716"/>
        <dbReference type="ChEBI" id="CHEBI:140658"/>
        <dbReference type="EC" id="2.5.1.145"/>
    </reaction>
</comment>
<comment type="subcellular location">
    <subcellularLocation>
        <location evidence="7">Cell membrane</location>
        <topology evidence="7">Multi-pass membrane protein</topology>
    </subcellularLocation>
</comment>
<evidence type="ECO:0000313" key="9">
    <source>
        <dbReference type="Proteomes" id="UP000292927"/>
    </source>
</evidence>
<protein>
    <recommendedName>
        <fullName evidence="7">Phosphatidylglycerol--prolipoprotein diacylglyceryl transferase</fullName>
        <ecNumber evidence="7">2.5.1.145</ecNumber>
    </recommendedName>
</protein>
<evidence type="ECO:0000256" key="3">
    <source>
        <dbReference type="ARBA" id="ARBA00022679"/>
    </source>
</evidence>
<feature type="transmembrane region" description="Helical" evidence="7">
    <location>
        <begin position="196"/>
        <end position="214"/>
    </location>
</feature>
<sequence>MRLELFKIGPFTIYSYGLMIAIGVIAAFILGMHRARKRGLDPDQLFNMGLVGVIGGIIGARLLYYITVLPDIIKDPSILWDFSEGFVVYGGLILGILAPLLYTRIKKIPFWQYLEVAIPSIPLAQGFGRIGCFLAGCCYGKGTDCWIGVTFPENSLAVSGTPLIPTQLISSAGDFLIAAFLLFWGRKRRDRGQMTGLYLSLYAIGRFVIEFFRADYRGWVGPLSTSQFISIFMLIAGIGLIVISRKLGPGVIAEANTEEENSETEEK</sequence>
<comment type="similarity">
    <text evidence="1 7">Belongs to the Lgt family.</text>
</comment>
<keyword evidence="9" id="KW-1185">Reference proteome</keyword>
<dbReference type="GO" id="GO:0005886">
    <property type="term" value="C:plasma membrane"/>
    <property type="evidence" value="ECO:0007669"/>
    <property type="project" value="UniProtKB-SubCell"/>
</dbReference>
<feature type="transmembrane region" description="Helical" evidence="7">
    <location>
        <begin position="226"/>
        <end position="243"/>
    </location>
</feature>
<keyword evidence="4 7" id="KW-0812">Transmembrane</keyword>
<dbReference type="UniPathway" id="UPA00664"/>
<keyword evidence="2 7" id="KW-1003">Cell membrane</keyword>
<dbReference type="PANTHER" id="PTHR30589">
    <property type="entry name" value="PROLIPOPROTEIN DIACYLGLYCERYL TRANSFERASE"/>
    <property type="match status" value="1"/>
</dbReference>
<keyword evidence="5 7" id="KW-1133">Transmembrane helix</keyword>
<proteinExistence type="inferred from homology"/>
<evidence type="ECO:0000256" key="7">
    <source>
        <dbReference type="HAMAP-Rule" id="MF_01147"/>
    </source>
</evidence>
<comment type="function">
    <text evidence="7">Catalyzes the transfer of the diacylglyceryl group from phosphatidylglycerol to the sulfhydryl group of the N-terminal cysteine of a prolipoprotein, the first step in the formation of mature lipoproteins.</text>
</comment>
<dbReference type="NCBIfam" id="NF000778">
    <property type="entry name" value="PRK00052.3-4"/>
    <property type="match status" value="1"/>
</dbReference>
<dbReference type="NCBIfam" id="TIGR00544">
    <property type="entry name" value="lgt"/>
    <property type="match status" value="1"/>
</dbReference>
<organism evidence="8 9">
    <name type="scientific">Cuneatibacter caecimuris</name>
    <dbReference type="NCBI Taxonomy" id="1796618"/>
    <lineage>
        <taxon>Bacteria</taxon>
        <taxon>Bacillati</taxon>
        <taxon>Bacillota</taxon>
        <taxon>Clostridia</taxon>
        <taxon>Lachnospirales</taxon>
        <taxon>Lachnospiraceae</taxon>
        <taxon>Cuneatibacter</taxon>
    </lineage>
</organism>
<evidence type="ECO:0000256" key="2">
    <source>
        <dbReference type="ARBA" id="ARBA00022475"/>
    </source>
</evidence>
<feature type="transmembrane region" description="Helical" evidence="7">
    <location>
        <begin position="45"/>
        <end position="66"/>
    </location>
</feature>
<feature type="transmembrane region" description="Helical" evidence="7">
    <location>
        <begin position="126"/>
        <end position="142"/>
    </location>
</feature>
<keyword evidence="6 7" id="KW-0472">Membrane</keyword>
<feature type="transmembrane region" description="Helical" evidence="7">
    <location>
        <begin position="13"/>
        <end position="33"/>
    </location>
</feature>
<dbReference type="PANTHER" id="PTHR30589:SF0">
    <property type="entry name" value="PHOSPHATIDYLGLYCEROL--PROLIPOPROTEIN DIACYLGLYCERYL TRANSFERASE"/>
    <property type="match status" value="1"/>
</dbReference>
<dbReference type="Pfam" id="PF01790">
    <property type="entry name" value="LGT"/>
    <property type="match status" value="1"/>
</dbReference>
<dbReference type="RefSeq" id="WP_130433333.1">
    <property type="nucleotide sequence ID" value="NZ_SGXF01000001.1"/>
</dbReference>
<dbReference type="EMBL" id="SGXF01000001">
    <property type="protein sequence ID" value="RZT02715.1"/>
    <property type="molecule type" value="Genomic_DNA"/>
</dbReference>
<comment type="pathway">
    <text evidence="7">Protein modification; lipoprotein biosynthesis (diacylglyceryl transfer).</text>
</comment>
<dbReference type="GO" id="GO:0008961">
    <property type="term" value="F:phosphatidylglycerol-prolipoprotein diacylglyceryl transferase activity"/>
    <property type="evidence" value="ECO:0007669"/>
    <property type="project" value="UniProtKB-UniRule"/>
</dbReference>
<gene>
    <name evidence="7" type="primary">lgt</name>
    <name evidence="8" type="ORF">EV209_0839</name>
</gene>
<dbReference type="OrthoDB" id="871140at2"/>
<dbReference type="EC" id="2.5.1.145" evidence="7"/>
<feature type="binding site" evidence="7">
    <location>
        <position position="129"/>
    </location>
    <ligand>
        <name>a 1,2-diacyl-sn-glycero-3-phospho-(1'-sn-glycerol)</name>
        <dbReference type="ChEBI" id="CHEBI:64716"/>
    </ligand>
</feature>
<evidence type="ECO:0000256" key="4">
    <source>
        <dbReference type="ARBA" id="ARBA00022692"/>
    </source>
</evidence>
<reference evidence="8 9" key="1">
    <citation type="submission" date="2019-02" db="EMBL/GenBank/DDBJ databases">
        <title>Genomic Encyclopedia of Type Strains, Phase IV (KMG-IV): sequencing the most valuable type-strain genomes for metagenomic binning, comparative biology and taxonomic classification.</title>
        <authorList>
            <person name="Goeker M."/>
        </authorList>
    </citation>
    <scope>NUCLEOTIDE SEQUENCE [LARGE SCALE GENOMIC DNA]</scope>
    <source>
        <strain evidence="8 9">DSM 29486</strain>
    </source>
</reference>
<evidence type="ECO:0000256" key="6">
    <source>
        <dbReference type="ARBA" id="ARBA00023136"/>
    </source>
</evidence>
<dbReference type="HAMAP" id="MF_01147">
    <property type="entry name" value="Lgt"/>
    <property type="match status" value="1"/>
</dbReference>
<dbReference type="AlphaFoldDB" id="A0A4Q7PQC0"/>
<name>A0A4Q7PQC0_9FIRM</name>
<evidence type="ECO:0000256" key="1">
    <source>
        <dbReference type="ARBA" id="ARBA00007150"/>
    </source>
</evidence>
<evidence type="ECO:0000313" key="8">
    <source>
        <dbReference type="EMBL" id="RZT02715.1"/>
    </source>
</evidence>